<evidence type="ECO:0000256" key="1">
    <source>
        <dbReference type="ARBA" id="ARBA00004141"/>
    </source>
</evidence>
<keyword evidence="4 9" id="KW-1133">Transmembrane helix</keyword>
<gene>
    <name evidence="11" type="ORF">CUNI_LOCUS9911</name>
</gene>
<dbReference type="Gene3D" id="1.20.1070.10">
    <property type="entry name" value="Rhodopsin 7-helix transmembrane proteins"/>
    <property type="match status" value="1"/>
</dbReference>
<keyword evidence="3 9" id="KW-0812">Transmembrane</keyword>
<dbReference type="Proteomes" id="UP000678393">
    <property type="component" value="Unassembled WGS sequence"/>
</dbReference>
<protein>
    <recommendedName>
        <fullName evidence="10">G-protein coupled receptors family 1 profile domain-containing protein</fullName>
    </recommendedName>
</protein>
<feature type="transmembrane region" description="Helical" evidence="9">
    <location>
        <begin position="252"/>
        <end position="276"/>
    </location>
</feature>
<dbReference type="PRINTS" id="PR01012">
    <property type="entry name" value="NRPEPTIDEYR"/>
</dbReference>
<comment type="caution">
    <text evidence="11">The sequence shown here is derived from an EMBL/GenBank/DDBJ whole genome shotgun (WGS) entry which is preliminary data.</text>
</comment>
<evidence type="ECO:0000256" key="4">
    <source>
        <dbReference type="ARBA" id="ARBA00022989"/>
    </source>
</evidence>
<dbReference type="GO" id="GO:0016020">
    <property type="term" value="C:membrane"/>
    <property type="evidence" value="ECO:0007669"/>
    <property type="project" value="UniProtKB-SubCell"/>
</dbReference>
<organism evidence="11 12">
    <name type="scientific">Candidula unifasciata</name>
    <dbReference type="NCBI Taxonomy" id="100452"/>
    <lineage>
        <taxon>Eukaryota</taxon>
        <taxon>Metazoa</taxon>
        <taxon>Spiralia</taxon>
        <taxon>Lophotrochozoa</taxon>
        <taxon>Mollusca</taxon>
        <taxon>Gastropoda</taxon>
        <taxon>Heterobranchia</taxon>
        <taxon>Euthyneura</taxon>
        <taxon>Panpulmonata</taxon>
        <taxon>Eupulmonata</taxon>
        <taxon>Stylommatophora</taxon>
        <taxon>Helicina</taxon>
        <taxon>Helicoidea</taxon>
        <taxon>Geomitridae</taxon>
        <taxon>Candidula</taxon>
    </lineage>
</organism>
<name>A0A8S3Z4B2_9EUPU</name>
<accession>A0A8S3Z4B2</accession>
<dbReference type="Pfam" id="PF00001">
    <property type="entry name" value="7tm_1"/>
    <property type="match status" value="1"/>
</dbReference>
<keyword evidence="6 9" id="KW-0472">Membrane</keyword>
<proteinExistence type="inferred from homology"/>
<reference evidence="11" key="1">
    <citation type="submission" date="2021-04" db="EMBL/GenBank/DDBJ databases">
        <authorList>
            <consortium name="Molecular Ecology Group"/>
        </authorList>
    </citation>
    <scope>NUCLEOTIDE SEQUENCE</scope>
</reference>
<dbReference type="PRINTS" id="PR00237">
    <property type="entry name" value="GPCRRHODOPSN"/>
</dbReference>
<keyword evidence="8" id="KW-0807">Transducer</keyword>
<feature type="transmembrane region" description="Helical" evidence="9">
    <location>
        <begin position="142"/>
        <end position="162"/>
    </location>
</feature>
<evidence type="ECO:0000259" key="10">
    <source>
        <dbReference type="PROSITE" id="PS50262"/>
    </source>
</evidence>
<feature type="transmembrane region" description="Helical" evidence="9">
    <location>
        <begin position="27"/>
        <end position="52"/>
    </location>
</feature>
<evidence type="ECO:0000256" key="3">
    <source>
        <dbReference type="ARBA" id="ARBA00022692"/>
    </source>
</evidence>
<dbReference type="OrthoDB" id="10053194at2759"/>
<dbReference type="InterPro" id="IPR000276">
    <property type="entry name" value="GPCR_Rhodpsn"/>
</dbReference>
<dbReference type="PROSITE" id="PS50262">
    <property type="entry name" value="G_PROTEIN_RECEP_F1_2"/>
    <property type="match status" value="1"/>
</dbReference>
<feature type="domain" description="G-protein coupled receptors family 1 profile" evidence="10">
    <location>
        <begin position="43"/>
        <end position="311"/>
    </location>
</feature>
<dbReference type="InterPro" id="IPR000611">
    <property type="entry name" value="NPY_rcpt"/>
</dbReference>
<evidence type="ECO:0000256" key="5">
    <source>
        <dbReference type="ARBA" id="ARBA00023040"/>
    </source>
</evidence>
<dbReference type="AlphaFoldDB" id="A0A8S3Z4B2"/>
<feature type="transmembrane region" description="Helical" evidence="9">
    <location>
        <begin position="64"/>
        <end position="90"/>
    </location>
</feature>
<dbReference type="InterPro" id="IPR017452">
    <property type="entry name" value="GPCR_Rhodpsn_7TM"/>
</dbReference>
<dbReference type="SMART" id="SM01381">
    <property type="entry name" value="7TM_GPCR_Srsx"/>
    <property type="match status" value="1"/>
</dbReference>
<feature type="transmembrane region" description="Helical" evidence="9">
    <location>
        <begin position="288"/>
        <end position="313"/>
    </location>
</feature>
<dbReference type="PANTHER" id="PTHR24235:SF29">
    <property type="entry name" value="GH23382P"/>
    <property type="match status" value="1"/>
</dbReference>
<evidence type="ECO:0000256" key="8">
    <source>
        <dbReference type="ARBA" id="ARBA00023224"/>
    </source>
</evidence>
<keyword evidence="12" id="KW-1185">Reference proteome</keyword>
<evidence type="ECO:0000256" key="2">
    <source>
        <dbReference type="ARBA" id="ARBA00010663"/>
    </source>
</evidence>
<comment type="subcellular location">
    <subcellularLocation>
        <location evidence="1">Membrane</location>
        <topology evidence="1">Multi-pass membrane protein</topology>
    </subcellularLocation>
</comment>
<evidence type="ECO:0000256" key="9">
    <source>
        <dbReference type="SAM" id="Phobius"/>
    </source>
</evidence>
<sequence>MNDSDNASVKAPAGEAHFDRAFRGAQISMICFYTILCMVAIVGNSCAVYVALSRRRMRNVTNYFVASLAVSDILMAVICIPFSFVANVLFNYWPFGAALCPIVTYLQVAVVFQNAYTLLAMSLERYIAIMHPFLRRLGKRQCLQIVALCWILAFLTPIPTAVTSQLHANVNRRNQTFYTCFEKWGSERQRVSYSLTIMVLQYFVPLAVLVYTYGKIVHVIWLKDIPAPGELLDPNGNGDRIRKKEADPRKKVIKMMLTVVGIYGICWLPIHIITIASDIDASVFRPAYMRIVWIVFHSLAMSSCACNPFIYWFMNPKFREGYIAMFHGLRATCCATCQKGSSRSEAVTSNGSRRYVFKFANDGGNTNASRRHSGTRMVESTGTFCDVSRKCVETLLVDHGDNDRIFAKEIAFVPELSKVSEATEHIVSCYVARNPHSLVNNHTDSPS</sequence>
<dbReference type="EMBL" id="CAJHNH020001768">
    <property type="protein sequence ID" value="CAG5124353.1"/>
    <property type="molecule type" value="Genomic_DNA"/>
</dbReference>
<feature type="transmembrane region" description="Helical" evidence="9">
    <location>
        <begin position="102"/>
        <end position="121"/>
    </location>
</feature>
<evidence type="ECO:0000256" key="6">
    <source>
        <dbReference type="ARBA" id="ARBA00023136"/>
    </source>
</evidence>
<evidence type="ECO:0000313" key="11">
    <source>
        <dbReference type="EMBL" id="CAG5124353.1"/>
    </source>
</evidence>
<evidence type="ECO:0000256" key="7">
    <source>
        <dbReference type="ARBA" id="ARBA00023170"/>
    </source>
</evidence>
<keyword evidence="7" id="KW-0675">Receptor</keyword>
<dbReference type="GO" id="GO:0004983">
    <property type="term" value="F:neuropeptide Y receptor activity"/>
    <property type="evidence" value="ECO:0007669"/>
    <property type="project" value="InterPro"/>
</dbReference>
<comment type="similarity">
    <text evidence="2">Belongs to the G-protein coupled receptor 1 family.</text>
</comment>
<evidence type="ECO:0000313" key="12">
    <source>
        <dbReference type="Proteomes" id="UP000678393"/>
    </source>
</evidence>
<keyword evidence="5" id="KW-0297">G-protein coupled receptor</keyword>
<dbReference type="SUPFAM" id="SSF81321">
    <property type="entry name" value="Family A G protein-coupled receptor-like"/>
    <property type="match status" value="1"/>
</dbReference>
<feature type="transmembrane region" description="Helical" evidence="9">
    <location>
        <begin position="191"/>
        <end position="213"/>
    </location>
</feature>
<dbReference type="PANTHER" id="PTHR24235">
    <property type="entry name" value="NEUROPEPTIDE Y RECEPTOR"/>
    <property type="match status" value="1"/>
</dbReference>